<evidence type="ECO:0000313" key="11">
    <source>
        <dbReference type="Proteomes" id="UP000234271"/>
    </source>
</evidence>
<dbReference type="PANTHER" id="PTHR19136">
    <property type="entry name" value="MOLYBDENUM COFACTOR GUANYLYLTRANSFERASE"/>
    <property type="match status" value="1"/>
</dbReference>
<keyword evidence="5 8" id="KW-0460">Magnesium</keyword>
<keyword evidence="6 8" id="KW-0342">GTP-binding</keyword>
<keyword evidence="1 8" id="KW-0963">Cytoplasm</keyword>
<dbReference type="EC" id="2.7.7.77" evidence="8"/>
<keyword evidence="3 8" id="KW-0479">Metal-binding</keyword>
<dbReference type="GO" id="GO:0005525">
    <property type="term" value="F:GTP binding"/>
    <property type="evidence" value="ECO:0007669"/>
    <property type="project" value="UniProtKB-UniRule"/>
</dbReference>
<dbReference type="EMBL" id="CP018889">
    <property type="protein sequence ID" value="AUI68261.1"/>
    <property type="molecule type" value="Genomic_DNA"/>
</dbReference>
<dbReference type="OrthoDB" id="9788394at2"/>
<dbReference type="AlphaFoldDB" id="A0A2N9YCQ6"/>
<dbReference type="Pfam" id="PF12804">
    <property type="entry name" value="NTP_transf_3"/>
    <property type="match status" value="1"/>
</dbReference>
<feature type="binding site" evidence="8">
    <location>
        <position position="104"/>
    </location>
    <ligand>
        <name>GTP</name>
        <dbReference type="ChEBI" id="CHEBI:37565"/>
    </ligand>
</feature>
<dbReference type="Proteomes" id="UP000234271">
    <property type="component" value="Chromosome"/>
</dbReference>
<sequence length="201" mass="22527">MDTDYQQYITGVILAGGRAVRMGGQDKGLVDLNDRKMIEYVIDALRPQVASLFINANRHQTEYAHLGQCPVIADNYGNYEGPLAGMLSGLHNAQTDYVLFVPCDSPLLTSSLAQRLYSALVQNQADISIASDNQRLQPVFVLIKRDLLTALRQFLANGERKVERWYASQAVITVDFSDVPDTFLNINTPEEKQTLLHRLQQ</sequence>
<evidence type="ECO:0000259" key="9">
    <source>
        <dbReference type="Pfam" id="PF12804"/>
    </source>
</evidence>
<comment type="similarity">
    <text evidence="8">Belongs to the MobA family.</text>
</comment>
<dbReference type="PANTHER" id="PTHR19136:SF81">
    <property type="entry name" value="MOLYBDENUM COFACTOR GUANYLYLTRANSFERASE"/>
    <property type="match status" value="1"/>
</dbReference>
<comment type="function">
    <text evidence="8">Transfers a GMP moiety from GTP to Mo-molybdopterin (Mo-MPT) cofactor (Moco or molybdenum cofactor) to form Mo-molybdopterin guanine dinucleotide (Mo-MGD) cofactor.</text>
</comment>
<comment type="subunit">
    <text evidence="8">Monomer.</text>
</comment>
<comment type="domain">
    <text evidence="8">The N-terminal domain determines nucleotide recognition and specific binding, while the C-terminal domain determines the specific binding to the target protein.</text>
</comment>
<dbReference type="KEGG" id="blep:AL038_00275"/>
<evidence type="ECO:0000256" key="5">
    <source>
        <dbReference type="ARBA" id="ARBA00022842"/>
    </source>
</evidence>
<evidence type="ECO:0000256" key="3">
    <source>
        <dbReference type="ARBA" id="ARBA00022723"/>
    </source>
</evidence>
<feature type="binding site" evidence="8">
    <location>
        <begin position="14"/>
        <end position="16"/>
    </location>
    <ligand>
        <name>GTP</name>
        <dbReference type="ChEBI" id="CHEBI:37565"/>
    </ligand>
</feature>
<dbReference type="GO" id="GO:1902758">
    <property type="term" value="P:bis(molybdopterin guanine dinucleotide)molybdenum biosynthetic process"/>
    <property type="evidence" value="ECO:0007669"/>
    <property type="project" value="TreeGrafter"/>
</dbReference>
<dbReference type="CDD" id="cd02503">
    <property type="entry name" value="MobA"/>
    <property type="match status" value="1"/>
</dbReference>
<keyword evidence="4 8" id="KW-0547">Nucleotide-binding</keyword>
<evidence type="ECO:0000256" key="7">
    <source>
        <dbReference type="ARBA" id="ARBA00023150"/>
    </source>
</evidence>
<dbReference type="NCBIfam" id="TIGR02665">
    <property type="entry name" value="molyb_mobA"/>
    <property type="match status" value="1"/>
</dbReference>
<feature type="binding site" evidence="8">
    <location>
        <position position="55"/>
    </location>
    <ligand>
        <name>GTP</name>
        <dbReference type="ChEBI" id="CHEBI:37565"/>
    </ligand>
</feature>
<feature type="binding site" evidence="8">
    <location>
        <position position="74"/>
    </location>
    <ligand>
        <name>GTP</name>
        <dbReference type="ChEBI" id="CHEBI:37565"/>
    </ligand>
</feature>
<keyword evidence="2 8" id="KW-0808">Transferase</keyword>
<dbReference type="InterPro" id="IPR025877">
    <property type="entry name" value="MobA-like_NTP_Trfase"/>
</dbReference>
<organism evidence="10 11">
    <name type="scientific">Beggiatoa leptomitoformis</name>
    <dbReference type="NCBI Taxonomy" id="288004"/>
    <lineage>
        <taxon>Bacteria</taxon>
        <taxon>Pseudomonadati</taxon>
        <taxon>Pseudomonadota</taxon>
        <taxon>Gammaproteobacteria</taxon>
        <taxon>Thiotrichales</taxon>
        <taxon>Thiotrichaceae</taxon>
        <taxon>Beggiatoa</taxon>
    </lineage>
</organism>
<feature type="binding site" evidence="8">
    <location>
        <position position="104"/>
    </location>
    <ligand>
        <name>Mg(2+)</name>
        <dbReference type="ChEBI" id="CHEBI:18420"/>
    </ligand>
</feature>
<comment type="subcellular location">
    <subcellularLocation>
        <location evidence="8">Cytoplasm</location>
    </subcellularLocation>
</comment>
<protein>
    <recommendedName>
        <fullName evidence="8">Molybdenum cofactor guanylyltransferase</fullName>
        <shortName evidence="8">MoCo guanylyltransferase</shortName>
        <ecNumber evidence="8">2.7.7.77</ecNumber>
    </recommendedName>
    <alternativeName>
        <fullName evidence="8">GTP:molybdopterin guanylyltransferase</fullName>
    </alternativeName>
    <alternativeName>
        <fullName evidence="8">Mo-MPT guanylyltransferase</fullName>
    </alternativeName>
    <alternativeName>
        <fullName evidence="8">Molybdopterin guanylyltransferase</fullName>
    </alternativeName>
    <alternativeName>
        <fullName evidence="8">Molybdopterin-guanine dinucleotide synthase</fullName>
        <shortName evidence="8">MGD synthase</shortName>
    </alternativeName>
</protein>
<evidence type="ECO:0000256" key="1">
    <source>
        <dbReference type="ARBA" id="ARBA00022490"/>
    </source>
</evidence>
<dbReference type="InterPro" id="IPR029044">
    <property type="entry name" value="Nucleotide-diphossugar_trans"/>
</dbReference>
<keyword evidence="10" id="KW-0548">Nucleotidyltransferase</keyword>
<comment type="cofactor">
    <cofactor evidence="8">
        <name>Mg(2+)</name>
        <dbReference type="ChEBI" id="CHEBI:18420"/>
    </cofactor>
</comment>
<dbReference type="STRING" id="288004.AL038_00275"/>
<evidence type="ECO:0000256" key="4">
    <source>
        <dbReference type="ARBA" id="ARBA00022741"/>
    </source>
</evidence>
<feature type="binding site" evidence="8">
    <location>
        <position position="27"/>
    </location>
    <ligand>
        <name>GTP</name>
        <dbReference type="ChEBI" id="CHEBI:37565"/>
    </ligand>
</feature>
<dbReference type="InterPro" id="IPR013482">
    <property type="entry name" value="Molybde_CF_guanTrfase"/>
</dbReference>
<dbReference type="SUPFAM" id="SSF53448">
    <property type="entry name" value="Nucleotide-diphospho-sugar transferases"/>
    <property type="match status" value="1"/>
</dbReference>
<dbReference type="GO" id="GO:0046872">
    <property type="term" value="F:metal ion binding"/>
    <property type="evidence" value="ECO:0007669"/>
    <property type="project" value="UniProtKB-KW"/>
</dbReference>
<comment type="catalytic activity">
    <reaction evidence="8">
        <text>Mo-molybdopterin + GTP + H(+) = Mo-molybdopterin guanine dinucleotide + diphosphate</text>
        <dbReference type="Rhea" id="RHEA:34243"/>
        <dbReference type="ChEBI" id="CHEBI:15378"/>
        <dbReference type="ChEBI" id="CHEBI:33019"/>
        <dbReference type="ChEBI" id="CHEBI:37565"/>
        <dbReference type="ChEBI" id="CHEBI:71302"/>
        <dbReference type="ChEBI" id="CHEBI:71310"/>
        <dbReference type="EC" id="2.7.7.77"/>
    </reaction>
</comment>
<feature type="domain" description="MobA-like NTP transferase" evidence="9">
    <location>
        <begin position="11"/>
        <end position="167"/>
    </location>
</feature>
<proteinExistence type="inferred from homology"/>
<evidence type="ECO:0000256" key="2">
    <source>
        <dbReference type="ARBA" id="ARBA00022679"/>
    </source>
</evidence>
<keyword evidence="11" id="KW-1185">Reference proteome</keyword>
<reference evidence="11" key="1">
    <citation type="submission" date="2016-12" db="EMBL/GenBank/DDBJ databases">
        <title>Complete Genome Sequence of Beggiatoa leptomitiformis D-401.</title>
        <authorList>
            <person name="Fomenkov A."/>
            <person name="Vincze T."/>
            <person name="Grabovich M."/>
            <person name="Anton B.P."/>
            <person name="Dubinina G."/>
            <person name="Orlova M."/>
            <person name="Belousova E."/>
            <person name="Roberts R.J."/>
        </authorList>
    </citation>
    <scope>NUCLEOTIDE SEQUENCE [LARGE SCALE GENOMIC DNA]</scope>
    <source>
        <strain evidence="11">D-401</strain>
    </source>
</reference>
<evidence type="ECO:0000256" key="8">
    <source>
        <dbReference type="HAMAP-Rule" id="MF_00316"/>
    </source>
</evidence>
<evidence type="ECO:0000313" key="10">
    <source>
        <dbReference type="EMBL" id="AUI68261.1"/>
    </source>
</evidence>
<dbReference type="RefSeq" id="WP_062147308.1">
    <property type="nucleotide sequence ID" value="NZ_CP012373.2"/>
</dbReference>
<dbReference type="GO" id="GO:0061603">
    <property type="term" value="F:molybdenum cofactor guanylyltransferase activity"/>
    <property type="evidence" value="ECO:0007669"/>
    <property type="project" value="UniProtKB-EC"/>
</dbReference>
<dbReference type="Gene3D" id="3.90.550.10">
    <property type="entry name" value="Spore Coat Polysaccharide Biosynthesis Protein SpsA, Chain A"/>
    <property type="match status" value="1"/>
</dbReference>
<keyword evidence="7 8" id="KW-0501">Molybdenum cofactor biosynthesis</keyword>
<accession>A0A2N9YCQ6</accession>
<gene>
    <name evidence="8 10" type="primary">mobA</name>
    <name evidence="10" type="ORF">BLE401_05795</name>
</gene>
<dbReference type="GO" id="GO:0005737">
    <property type="term" value="C:cytoplasm"/>
    <property type="evidence" value="ECO:0007669"/>
    <property type="project" value="UniProtKB-SubCell"/>
</dbReference>
<dbReference type="HAMAP" id="MF_00316">
    <property type="entry name" value="MobA"/>
    <property type="match status" value="1"/>
</dbReference>
<name>A0A2N9YCQ6_9GAMM</name>
<evidence type="ECO:0000256" key="6">
    <source>
        <dbReference type="ARBA" id="ARBA00023134"/>
    </source>
</evidence>